<name>A0A0N4URP7_DRAME</name>
<accession>A0A0N4URP7</accession>
<organism evidence="3 5">
    <name type="scientific">Dracunculus medinensis</name>
    <name type="common">Guinea worm</name>
    <dbReference type="NCBI Taxonomy" id="318479"/>
    <lineage>
        <taxon>Eukaryota</taxon>
        <taxon>Metazoa</taxon>
        <taxon>Ecdysozoa</taxon>
        <taxon>Nematoda</taxon>
        <taxon>Chromadorea</taxon>
        <taxon>Rhabditida</taxon>
        <taxon>Spirurina</taxon>
        <taxon>Dracunculoidea</taxon>
        <taxon>Dracunculidae</taxon>
        <taxon>Dracunculus</taxon>
    </lineage>
</organism>
<dbReference type="Proteomes" id="UP000274756">
    <property type="component" value="Unassembled WGS sequence"/>
</dbReference>
<evidence type="ECO:0000313" key="3">
    <source>
        <dbReference type="Proteomes" id="UP000038040"/>
    </source>
</evidence>
<dbReference type="EMBL" id="UYYG01001299">
    <property type="protein sequence ID" value="VDN60983.1"/>
    <property type="molecule type" value="Genomic_DNA"/>
</dbReference>
<reference evidence="5" key="1">
    <citation type="submission" date="2017-02" db="UniProtKB">
        <authorList>
            <consortium name="WormBaseParasite"/>
        </authorList>
    </citation>
    <scope>IDENTIFICATION</scope>
</reference>
<keyword evidence="4" id="KW-1185">Reference proteome</keyword>
<gene>
    <name evidence="2" type="ORF">DME_LOCUS10956</name>
</gene>
<keyword evidence="1" id="KW-0732">Signal</keyword>
<protein>
    <submittedName>
        <fullName evidence="5">SCP domain-containing protein</fullName>
    </submittedName>
</protein>
<reference evidence="2 4" key="2">
    <citation type="submission" date="2018-11" db="EMBL/GenBank/DDBJ databases">
        <authorList>
            <consortium name="Pathogen Informatics"/>
        </authorList>
    </citation>
    <scope>NUCLEOTIDE SEQUENCE [LARGE SCALE GENOMIC DNA]</scope>
</reference>
<dbReference type="AlphaFoldDB" id="A0A0N4URP7"/>
<evidence type="ECO:0000313" key="5">
    <source>
        <dbReference type="WBParaSite" id="DME_0001072901-mRNA-1"/>
    </source>
</evidence>
<dbReference type="WBParaSite" id="DME_0001072901-mRNA-1">
    <property type="protein sequence ID" value="DME_0001072901-mRNA-1"/>
    <property type="gene ID" value="DME_0001072901"/>
</dbReference>
<proteinExistence type="predicted"/>
<sequence length="192" mass="21781">MGFIFVTAAILYLVYMGSLPVPNCNSSSNEDTGERGVRFAQERKRQLSMNADISEDSLMKWNCELEKTAALFIKKCRIAKIPRTSRTLVGNVYYHLFKESRIPATTANSQNSSNMVLPIFGKIFYPALYATIYHEEIELSNEEWQYAAEVGCSQIFCRIADGDNKGMLVKLAACFYKLRLVFSLSLVRSEQN</sequence>
<dbReference type="InterPro" id="IPR035940">
    <property type="entry name" value="CAP_sf"/>
</dbReference>
<feature type="signal peptide" evidence="1">
    <location>
        <begin position="1"/>
        <end position="20"/>
    </location>
</feature>
<evidence type="ECO:0000256" key="1">
    <source>
        <dbReference type="SAM" id="SignalP"/>
    </source>
</evidence>
<dbReference type="Proteomes" id="UP000038040">
    <property type="component" value="Unplaced"/>
</dbReference>
<evidence type="ECO:0000313" key="2">
    <source>
        <dbReference type="EMBL" id="VDN60983.1"/>
    </source>
</evidence>
<evidence type="ECO:0000313" key="4">
    <source>
        <dbReference type="Proteomes" id="UP000274756"/>
    </source>
</evidence>
<dbReference type="Gene3D" id="3.40.33.10">
    <property type="entry name" value="CAP"/>
    <property type="match status" value="1"/>
</dbReference>
<feature type="chain" id="PRO_5041081254" evidence="1">
    <location>
        <begin position="21"/>
        <end position="192"/>
    </location>
</feature>